<dbReference type="PROSITE" id="PS50004">
    <property type="entry name" value="C2"/>
    <property type="match status" value="1"/>
</dbReference>
<gene>
    <name evidence="3" type="ORF">RDB_LOCUS123590</name>
</gene>
<dbReference type="Pfam" id="PF00168">
    <property type="entry name" value="C2"/>
    <property type="match status" value="2"/>
</dbReference>
<dbReference type="SMART" id="SM00239">
    <property type="entry name" value="C2"/>
    <property type="match status" value="1"/>
</dbReference>
<dbReference type="PANTHER" id="PTHR37852">
    <property type="entry name" value="YALI0B21208P"/>
    <property type="match status" value="1"/>
</dbReference>
<evidence type="ECO:0000256" key="1">
    <source>
        <dbReference type="SAM" id="MobiDB-lite"/>
    </source>
</evidence>
<feature type="region of interest" description="Disordered" evidence="1">
    <location>
        <begin position="265"/>
        <end position="304"/>
    </location>
</feature>
<feature type="region of interest" description="Disordered" evidence="1">
    <location>
        <begin position="534"/>
        <end position="581"/>
    </location>
</feature>
<organism evidence="3 4">
    <name type="scientific">Rhizoctonia solani</name>
    <dbReference type="NCBI Taxonomy" id="456999"/>
    <lineage>
        <taxon>Eukaryota</taxon>
        <taxon>Fungi</taxon>
        <taxon>Dikarya</taxon>
        <taxon>Basidiomycota</taxon>
        <taxon>Agaricomycotina</taxon>
        <taxon>Agaricomycetes</taxon>
        <taxon>Cantharellales</taxon>
        <taxon>Ceratobasidiaceae</taxon>
        <taxon>Rhizoctonia</taxon>
    </lineage>
</organism>
<dbReference type="EMBL" id="CAJMWR010003942">
    <property type="protein sequence ID" value="CAE6475527.1"/>
    <property type="molecule type" value="Genomic_DNA"/>
</dbReference>
<evidence type="ECO:0000259" key="2">
    <source>
        <dbReference type="PROSITE" id="PS50004"/>
    </source>
</evidence>
<protein>
    <recommendedName>
        <fullName evidence="2">C2 domain-containing protein</fullName>
    </recommendedName>
</protein>
<dbReference type="AlphaFoldDB" id="A0A8H3C784"/>
<dbReference type="Proteomes" id="UP000663840">
    <property type="component" value="Unassembled WGS sequence"/>
</dbReference>
<accession>A0A8H3C784</accession>
<proteinExistence type="predicted"/>
<dbReference type="Gene3D" id="2.60.40.150">
    <property type="entry name" value="C2 domain"/>
    <property type="match status" value="1"/>
</dbReference>
<sequence>MTSTLSSDAFVFERNAETGKIRINVPARYYLVPGVCLTTGLILGLTRGARQASLRFLAENAHRRPTTVQGWYFYKKTKNYRVMWGALKGGGSVGLKMAGFGALWVGLEQGSVVLGDKIGGRTGEWIAQGREMVAGVGSAGLVLAGYRLPRPVWGQVVGLGMLGGGVPEQGISHIDRIHLIGSHMLKLWPSGPSAADGQLTPRASDRKSPNPFEASLTNLNPTPMASTAPRTPTVMHHLLKTQDNNHDTTPLATPSLGLPAAAPTTQLSLNPPEFKLKSAPPLRRNHSHTPSIKEKDAQAAGASSRGQLHVKLIAARGLNVSSARARPYVVVQFEQSEFVSRDPIAESDAPVRGVPAVLSRVNSAVNVTAAAAAAAAAGSGLARVLAANTSASSVASGSSNGLGTMSTHNPVWKHEVAFDVTQENTTITFTVYDRQEEDEAFLGMLEMKPVLKHEHTVDQWIKLRPRESEPVTGEIRVQITYEQFQGMEITNKDAANKKAQRERGSPLTKSIQENFRGFTYSGESVVAAAAGVLGKDFDEDVEEEDEEEDGDDAGTDSEWEDESPAGRYSGAKRTKKGEDGL</sequence>
<name>A0A8H3C784_9AGAM</name>
<comment type="caution">
    <text evidence="3">The sequence shown here is derived from an EMBL/GenBank/DDBJ whole genome shotgun (WGS) entry which is preliminary data.</text>
</comment>
<dbReference type="SUPFAM" id="SSF49562">
    <property type="entry name" value="C2 domain (Calcium/lipid-binding domain, CaLB)"/>
    <property type="match status" value="1"/>
</dbReference>
<feature type="compositionally biased region" description="Polar residues" evidence="1">
    <location>
        <begin position="215"/>
        <end position="229"/>
    </location>
</feature>
<feature type="domain" description="C2" evidence="2">
    <location>
        <begin position="286"/>
        <end position="461"/>
    </location>
</feature>
<feature type="region of interest" description="Disordered" evidence="1">
    <location>
        <begin position="191"/>
        <end position="229"/>
    </location>
</feature>
<dbReference type="InterPro" id="IPR035892">
    <property type="entry name" value="C2_domain_sf"/>
</dbReference>
<dbReference type="PANTHER" id="PTHR37852:SF1">
    <property type="entry name" value="HIG1 DOMAIN-CONTAINING PROTEIN"/>
    <property type="match status" value="1"/>
</dbReference>
<evidence type="ECO:0000313" key="3">
    <source>
        <dbReference type="EMBL" id="CAE6475527.1"/>
    </source>
</evidence>
<reference evidence="3" key="1">
    <citation type="submission" date="2021-01" db="EMBL/GenBank/DDBJ databases">
        <authorList>
            <person name="Kaushik A."/>
        </authorList>
    </citation>
    <scope>NUCLEOTIDE SEQUENCE</scope>
    <source>
        <strain evidence="3">AG1-1A</strain>
    </source>
</reference>
<evidence type="ECO:0000313" key="4">
    <source>
        <dbReference type="Proteomes" id="UP000663840"/>
    </source>
</evidence>
<feature type="compositionally biased region" description="Acidic residues" evidence="1">
    <location>
        <begin position="537"/>
        <end position="563"/>
    </location>
</feature>
<dbReference type="CDD" id="cd11651">
    <property type="entry name" value="YPK1_N_like"/>
    <property type="match status" value="1"/>
</dbReference>
<dbReference type="InterPro" id="IPR000008">
    <property type="entry name" value="C2_dom"/>
</dbReference>